<dbReference type="AlphaFoldDB" id="A0A1I8ADR5"/>
<dbReference type="WBParaSite" id="L893_g4401.t1">
    <property type="protein sequence ID" value="L893_g4401.t1"/>
    <property type="gene ID" value="L893_g4401"/>
</dbReference>
<evidence type="ECO:0000313" key="1">
    <source>
        <dbReference type="Proteomes" id="UP000095287"/>
    </source>
</evidence>
<dbReference type="Proteomes" id="UP000095287">
    <property type="component" value="Unplaced"/>
</dbReference>
<evidence type="ECO:0000313" key="2">
    <source>
        <dbReference type="WBParaSite" id="L893_g4401.t1"/>
    </source>
</evidence>
<keyword evidence="1" id="KW-1185">Reference proteome</keyword>
<proteinExistence type="predicted"/>
<organism evidence="1 2">
    <name type="scientific">Steinernema glaseri</name>
    <dbReference type="NCBI Taxonomy" id="37863"/>
    <lineage>
        <taxon>Eukaryota</taxon>
        <taxon>Metazoa</taxon>
        <taxon>Ecdysozoa</taxon>
        <taxon>Nematoda</taxon>
        <taxon>Chromadorea</taxon>
        <taxon>Rhabditida</taxon>
        <taxon>Tylenchina</taxon>
        <taxon>Panagrolaimomorpha</taxon>
        <taxon>Strongyloidoidea</taxon>
        <taxon>Steinernematidae</taxon>
        <taxon>Steinernema</taxon>
    </lineage>
</organism>
<sequence length="265" mass="30311">MDTVPRLFIESVCLCLLDHRSIRESTKLPSSWGEICTATCQKIHTLFVYLDGSSERIYAAAEPVQTCKPALDYTTYSNVTSLDSVDPKFITNFQIETNTRLIIPSSAWKEITLSDLQRLVHFIRPVRNERHPLHCDSESLNTLTLTHESQWINGQLLSLQLPVDCVTLWVDEEANKFFETAGPLYYLKYYEGPTLKRSAIDALIDKFVPIDGGDFHVRQRLSETQLKKLFEKCALANKEVSVSFMPEMLNYSKIFDSTGPIDYDK</sequence>
<accession>A0A1I8ADR5</accession>
<reference evidence="2" key="1">
    <citation type="submission" date="2016-11" db="UniProtKB">
        <authorList>
            <consortium name="WormBaseParasite"/>
        </authorList>
    </citation>
    <scope>IDENTIFICATION</scope>
</reference>
<protein>
    <submittedName>
        <fullName evidence="2">F-box domain-containing protein</fullName>
    </submittedName>
</protein>
<name>A0A1I8ADR5_9BILA</name>